<reference evidence="4 5" key="1">
    <citation type="submission" date="2020-05" db="EMBL/GenBank/DDBJ databases">
        <title>Draft genome sequence of Desulfovibrio sp. strain HN2T.</title>
        <authorList>
            <person name="Ueno A."/>
            <person name="Tamazawa S."/>
            <person name="Tamamura S."/>
            <person name="Murakami T."/>
            <person name="Kiyama T."/>
            <person name="Inomata H."/>
            <person name="Amano Y."/>
            <person name="Miyakawa K."/>
            <person name="Tamaki H."/>
            <person name="Naganuma T."/>
            <person name="Kaneko K."/>
        </authorList>
    </citation>
    <scope>NUCLEOTIDE SEQUENCE [LARGE SCALE GENOMIC DNA]</scope>
    <source>
        <strain evidence="4 5">HN2</strain>
    </source>
</reference>
<evidence type="ECO:0000256" key="1">
    <source>
        <dbReference type="ARBA" id="ARBA00008324"/>
    </source>
</evidence>
<dbReference type="PANTHER" id="PTHR21660:SF1">
    <property type="entry name" value="ACYL-COENZYME A THIOESTERASE 13"/>
    <property type="match status" value="1"/>
</dbReference>
<accession>A0A7J0BF30</accession>
<feature type="domain" description="Thioesterase" evidence="3">
    <location>
        <begin position="49"/>
        <end position="126"/>
    </location>
</feature>
<dbReference type="InterPro" id="IPR006683">
    <property type="entry name" value="Thioestr_dom"/>
</dbReference>
<dbReference type="AlphaFoldDB" id="A0A7J0BF30"/>
<dbReference type="GO" id="GO:0047617">
    <property type="term" value="F:fatty acyl-CoA hydrolase activity"/>
    <property type="evidence" value="ECO:0007669"/>
    <property type="project" value="InterPro"/>
</dbReference>
<evidence type="ECO:0000256" key="2">
    <source>
        <dbReference type="ARBA" id="ARBA00022801"/>
    </source>
</evidence>
<evidence type="ECO:0000313" key="5">
    <source>
        <dbReference type="Proteomes" id="UP000503840"/>
    </source>
</evidence>
<comment type="caution">
    <text evidence="4">The sequence shown here is derived from an EMBL/GenBank/DDBJ whole genome shotgun (WGS) entry which is preliminary data.</text>
</comment>
<dbReference type="InterPro" id="IPR029069">
    <property type="entry name" value="HotDog_dom_sf"/>
</dbReference>
<dbReference type="RefSeq" id="WP_174403486.1">
    <property type="nucleotide sequence ID" value="NZ_BLVO01000004.1"/>
</dbReference>
<dbReference type="SUPFAM" id="SSF54637">
    <property type="entry name" value="Thioesterase/thiol ester dehydrase-isomerase"/>
    <property type="match status" value="1"/>
</dbReference>
<organism evidence="4 5">
    <name type="scientific">Desulfovibrio subterraneus</name>
    <dbReference type="NCBI Taxonomy" id="2718620"/>
    <lineage>
        <taxon>Bacteria</taxon>
        <taxon>Pseudomonadati</taxon>
        <taxon>Thermodesulfobacteriota</taxon>
        <taxon>Desulfovibrionia</taxon>
        <taxon>Desulfovibrionales</taxon>
        <taxon>Desulfovibrionaceae</taxon>
        <taxon>Desulfovibrio</taxon>
    </lineage>
</organism>
<protein>
    <recommendedName>
        <fullName evidence="3">Thioesterase domain-containing protein</fullName>
    </recommendedName>
</protein>
<dbReference type="PANTHER" id="PTHR21660">
    <property type="entry name" value="THIOESTERASE SUPERFAMILY MEMBER-RELATED"/>
    <property type="match status" value="1"/>
</dbReference>
<evidence type="ECO:0000259" key="3">
    <source>
        <dbReference type="Pfam" id="PF03061"/>
    </source>
</evidence>
<dbReference type="Proteomes" id="UP000503840">
    <property type="component" value="Unassembled WGS sequence"/>
</dbReference>
<dbReference type="Gene3D" id="3.10.129.10">
    <property type="entry name" value="Hotdog Thioesterase"/>
    <property type="match status" value="1"/>
</dbReference>
<dbReference type="Pfam" id="PF03061">
    <property type="entry name" value="4HBT"/>
    <property type="match status" value="1"/>
</dbReference>
<sequence length="144" mass="15049">MSEYLAAVLHEPQTVNPILNHLGIRVEHAQNGAATLRLDAGKCTAQGAGAVSGGVISTLLDEAMAHAVLSGQKELRPIATVDLHVQFLSGVRPDCVLICDAEVVKNGGRIAFVRAQASTPDGRLVATANASFIVKQGREKNSEG</sequence>
<dbReference type="InterPro" id="IPR039298">
    <property type="entry name" value="ACOT13"/>
</dbReference>
<gene>
    <name evidence="4" type="ORF">DSM101010T_01460</name>
</gene>
<keyword evidence="5" id="KW-1185">Reference proteome</keyword>
<keyword evidence="2" id="KW-0378">Hydrolase</keyword>
<dbReference type="EMBL" id="BLVO01000004">
    <property type="protein sequence ID" value="GFM31781.1"/>
    <property type="molecule type" value="Genomic_DNA"/>
</dbReference>
<dbReference type="NCBIfam" id="TIGR00369">
    <property type="entry name" value="unchar_dom_1"/>
    <property type="match status" value="1"/>
</dbReference>
<dbReference type="CDD" id="cd03443">
    <property type="entry name" value="PaaI_thioesterase"/>
    <property type="match status" value="1"/>
</dbReference>
<dbReference type="InterPro" id="IPR003736">
    <property type="entry name" value="PAAI_dom"/>
</dbReference>
<proteinExistence type="inferred from homology"/>
<evidence type="ECO:0000313" key="4">
    <source>
        <dbReference type="EMBL" id="GFM31781.1"/>
    </source>
</evidence>
<name>A0A7J0BF30_9BACT</name>
<comment type="similarity">
    <text evidence="1">Belongs to the thioesterase PaaI family.</text>
</comment>